<dbReference type="AlphaFoldDB" id="A0A843X698"/>
<evidence type="ECO:0000313" key="5">
    <source>
        <dbReference type="Proteomes" id="UP000652761"/>
    </source>
</evidence>
<proteinExistence type="predicted"/>
<keyword evidence="2" id="KW-0539">Nucleus</keyword>
<dbReference type="InterPro" id="IPR055315">
    <property type="entry name" value="Cramped-like"/>
</dbReference>
<comment type="caution">
    <text evidence="4">The sequence shown here is derived from an EMBL/GenBank/DDBJ whole genome shotgun (WGS) entry which is preliminary data.</text>
</comment>
<gene>
    <name evidence="4" type="ORF">Taro_046539</name>
</gene>
<dbReference type="GO" id="GO:0003677">
    <property type="term" value="F:DNA binding"/>
    <property type="evidence" value="ECO:0007669"/>
    <property type="project" value="UniProtKB-KW"/>
</dbReference>
<evidence type="ECO:0000256" key="1">
    <source>
        <dbReference type="ARBA" id="ARBA00023125"/>
    </source>
</evidence>
<evidence type="ECO:0000256" key="3">
    <source>
        <dbReference type="SAM" id="MobiDB-lite"/>
    </source>
</evidence>
<dbReference type="Proteomes" id="UP000652761">
    <property type="component" value="Unassembled WGS sequence"/>
</dbReference>
<dbReference type="OrthoDB" id="745018at2759"/>
<feature type="region of interest" description="Disordered" evidence="3">
    <location>
        <begin position="129"/>
        <end position="150"/>
    </location>
</feature>
<reference evidence="4" key="1">
    <citation type="submission" date="2017-07" db="EMBL/GenBank/DDBJ databases">
        <title>Taro Niue Genome Assembly and Annotation.</title>
        <authorList>
            <person name="Atibalentja N."/>
            <person name="Keating K."/>
            <person name="Fields C.J."/>
        </authorList>
    </citation>
    <scope>NUCLEOTIDE SEQUENCE</scope>
    <source>
        <strain evidence="4">Niue_2</strain>
        <tissue evidence="4">Leaf</tissue>
    </source>
</reference>
<dbReference type="PANTHER" id="PTHR21677:SF1">
    <property type="entry name" value="PROTEIN CRAMPED-LIKE"/>
    <property type="match status" value="1"/>
</dbReference>
<protein>
    <submittedName>
        <fullName evidence="4">Uncharacterized protein</fullName>
    </submittedName>
</protein>
<evidence type="ECO:0000313" key="4">
    <source>
        <dbReference type="EMBL" id="MQM13614.1"/>
    </source>
</evidence>
<dbReference type="PANTHER" id="PTHR21677">
    <property type="entry name" value="CRAMPED PROTEIN"/>
    <property type="match status" value="1"/>
</dbReference>
<name>A0A843X698_COLES</name>
<dbReference type="GO" id="GO:0005634">
    <property type="term" value="C:nucleus"/>
    <property type="evidence" value="ECO:0007669"/>
    <property type="project" value="TreeGrafter"/>
</dbReference>
<dbReference type="GO" id="GO:0003682">
    <property type="term" value="F:chromatin binding"/>
    <property type="evidence" value="ECO:0007669"/>
    <property type="project" value="InterPro"/>
</dbReference>
<dbReference type="GO" id="GO:0007389">
    <property type="term" value="P:pattern specification process"/>
    <property type="evidence" value="ECO:0007669"/>
    <property type="project" value="TreeGrafter"/>
</dbReference>
<keyword evidence="1" id="KW-0238">DNA-binding</keyword>
<accession>A0A843X698</accession>
<keyword evidence="5" id="KW-1185">Reference proteome</keyword>
<evidence type="ECO:0000256" key="2">
    <source>
        <dbReference type="ARBA" id="ARBA00023242"/>
    </source>
</evidence>
<feature type="compositionally biased region" description="Basic and acidic residues" evidence="3">
    <location>
        <begin position="133"/>
        <end position="150"/>
    </location>
</feature>
<dbReference type="EMBL" id="NMUH01005755">
    <property type="protein sequence ID" value="MQM13614.1"/>
    <property type="molecule type" value="Genomic_DNA"/>
</dbReference>
<sequence>MNSSLYKLRPSDESVKVAQNLGVGNSTLPSWVDCVTNISMGQLLSETPDVNLSNPLPSARNPSFKQIPMNCDSFDVAIADLLARNQGSQSSTQMLHSSIWEAEETRHAFPNQEASFSRNDVSVASYKSPIQDHPSEEQVADLKSDPHDHSGRVNANSQLEPQVLHSDMSNLGLSNLCWGDSLGPFEFGEPPKHINVGDTISLSGLIGNSLDAFQNSSVFGIEKIPSS</sequence>
<organism evidence="4 5">
    <name type="scientific">Colocasia esculenta</name>
    <name type="common">Wild taro</name>
    <name type="synonym">Arum esculentum</name>
    <dbReference type="NCBI Taxonomy" id="4460"/>
    <lineage>
        <taxon>Eukaryota</taxon>
        <taxon>Viridiplantae</taxon>
        <taxon>Streptophyta</taxon>
        <taxon>Embryophyta</taxon>
        <taxon>Tracheophyta</taxon>
        <taxon>Spermatophyta</taxon>
        <taxon>Magnoliopsida</taxon>
        <taxon>Liliopsida</taxon>
        <taxon>Araceae</taxon>
        <taxon>Aroideae</taxon>
        <taxon>Colocasieae</taxon>
        <taxon>Colocasia</taxon>
    </lineage>
</organism>